<comment type="caution">
    <text evidence="1">The sequence shown here is derived from an EMBL/GenBank/DDBJ whole genome shotgun (WGS) entry which is preliminary data.</text>
</comment>
<reference evidence="1 2" key="1">
    <citation type="submission" date="2017-05" db="EMBL/GenBank/DDBJ databases">
        <authorList>
            <person name="Varghese N."/>
            <person name="Submissions S."/>
        </authorList>
    </citation>
    <scope>NUCLEOTIDE SEQUENCE [LARGE SCALE GENOMIC DNA]</scope>
    <source>
        <strain evidence="1 2">DSM 26001</strain>
    </source>
</reference>
<dbReference type="EMBL" id="FXUL01000017">
    <property type="protein sequence ID" value="SMP71504.1"/>
    <property type="molecule type" value="Genomic_DNA"/>
</dbReference>
<evidence type="ECO:0008006" key="3">
    <source>
        <dbReference type="Google" id="ProtNLM"/>
    </source>
</evidence>
<evidence type="ECO:0000313" key="2">
    <source>
        <dbReference type="Proteomes" id="UP001158049"/>
    </source>
</evidence>
<dbReference type="Proteomes" id="UP001158049">
    <property type="component" value="Unassembled WGS sequence"/>
</dbReference>
<accession>A0ABY1QKR8</accession>
<evidence type="ECO:0000313" key="1">
    <source>
        <dbReference type="EMBL" id="SMP71504.1"/>
    </source>
</evidence>
<keyword evidence="2" id="KW-1185">Reference proteome</keyword>
<sequence length="97" mass="11210">MSNCIIFAIVLLFRRRASDERRRKKGDPSMRRNAEYLVMRKSDWGSFPHVMHGRMGSDGRIRVVSYKPVSPRKRALPPLLFEGKVVWGDVRKIPAGD</sequence>
<proteinExistence type="predicted"/>
<gene>
    <name evidence="1" type="ORF">SAMN06295970_11726</name>
</gene>
<protein>
    <recommendedName>
        <fullName evidence="3">Transposase</fullName>
    </recommendedName>
</protein>
<organism evidence="1 2">
    <name type="scientific">Noviherbaspirillum suwonense</name>
    <dbReference type="NCBI Taxonomy" id="1224511"/>
    <lineage>
        <taxon>Bacteria</taxon>
        <taxon>Pseudomonadati</taxon>
        <taxon>Pseudomonadota</taxon>
        <taxon>Betaproteobacteria</taxon>
        <taxon>Burkholderiales</taxon>
        <taxon>Oxalobacteraceae</taxon>
        <taxon>Noviherbaspirillum</taxon>
    </lineage>
</organism>
<name>A0ABY1QKR8_9BURK</name>